<evidence type="ECO:0000259" key="7">
    <source>
        <dbReference type="PROSITE" id="PS50262"/>
    </source>
</evidence>
<comment type="subcellular location">
    <subcellularLocation>
        <location evidence="1">Cell membrane</location>
        <topology evidence="1">Multi-pass membrane protein</topology>
    </subcellularLocation>
</comment>
<evidence type="ECO:0000313" key="8">
    <source>
        <dbReference type="EMBL" id="CAH3155875.1"/>
    </source>
</evidence>
<gene>
    <name evidence="8" type="ORF">PMEA_00028213</name>
</gene>
<feature type="transmembrane region" description="Helical" evidence="6">
    <location>
        <begin position="76"/>
        <end position="100"/>
    </location>
</feature>
<evidence type="ECO:0000256" key="3">
    <source>
        <dbReference type="ARBA" id="ARBA00022692"/>
    </source>
</evidence>
<feature type="transmembrane region" description="Helical" evidence="6">
    <location>
        <begin position="43"/>
        <end position="64"/>
    </location>
</feature>
<evidence type="ECO:0000313" key="9">
    <source>
        <dbReference type="Proteomes" id="UP001159428"/>
    </source>
</evidence>
<accession>A0AAU9XRU5</accession>
<dbReference type="InterPro" id="IPR000276">
    <property type="entry name" value="GPCR_Rhodpsn"/>
</dbReference>
<keyword evidence="4 6" id="KW-1133">Transmembrane helix</keyword>
<feature type="transmembrane region" description="Helical" evidence="6">
    <location>
        <begin position="184"/>
        <end position="205"/>
    </location>
</feature>
<keyword evidence="2" id="KW-1003">Cell membrane</keyword>
<dbReference type="InterPro" id="IPR017452">
    <property type="entry name" value="GPCR_Rhodpsn_7TM"/>
</dbReference>
<evidence type="ECO:0000256" key="2">
    <source>
        <dbReference type="ARBA" id="ARBA00022475"/>
    </source>
</evidence>
<evidence type="ECO:0000256" key="5">
    <source>
        <dbReference type="ARBA" id="ARBA00023136"/>
    </source>
</evidence>
<dbReference type="PANTHER" id="PTHR22750">
    <property type="entry name" value="G-PROTEIN COUPLED RECEPTOR"/>
    <property type="match status" value="1"/>
</dbReference>
<sequence>METSTASFTNQYPSTALPMFQSWCDAKQIQESTFMKSSNVVNAMINLTLSLVTITGNVLILLSLRRSSRLHATSKALYCSLAISDLGVGLVVQPAFFIRLVAGPSIPETCEILGVIINVAGVISVGISLQILSAISVDRVLAIRLKMRYKEVASVFRVRLVLITCWFFSTFHAFSIFFSPAFFSLFQILGIILCIGVSTVSYIIIFHTLRKLQSQVQNYSLEEEASQNSFNIKRYKKSVSTSLWVYASLLACYMPFMLSLIARIAWGMSPTFLAIQWCTVSMIYMNSALNPILYCWKIPEVRDLMKGIIKECCCCRK</sequence>
<reference evidence="8 9" key="1">
    <citation type="submission" date="2022-05" db="EMBL/GenBank/DDBJ databases">
        <authorList>
            <consortium name="Genoscope - CEA"/>
            <person name="William W."/>
        </authorList>
    </citation>
    <scope>NUCLEOTIDE SEQUENCE [LARGE SCALE GENOMIC DNA]</scope>
</reference>
<feature type="transmembrane region" description="Helical" evidence="6">
    <location>
        <begin position="112"/>
        <end position="137"/>
    </location>
</feature>
<name>A0AAU9XRU5_9CNID</name>
<keyword evidence="9" id="KW-1185">Reference proteome</keyword>
<feature type="domain" description="G-protein coupled receptors family 1 profile" evidence="7">
    <location>
        <begin position="56"/>
        <end position="294"/>
    </location>
</feature>
<dbReference type="SUPFAM" id="SSF81321">
    <property type="entry name" value="Family A G protein-coupled receptor-like"/>
    <property type="match status" value="1"/>
</dbReference>
<evidence type="ECO:0000256" key="1">
    <source>
        <dbReference type="ARBA" id="ARBA00004651"/>
    </source>
</evidence>
<dbReference type="GO" id="GO:0005886">
    <property type="term" value="C:plasma membrane"/>
    <property type="evidence" value="ECO:0007669"/>
    <property type="project" value="UniProtKB-SubCell"/>
</dbReference>
<evidence type="ECO:0000256" key="6">
    <source>
        <dbReference type="SAM" id="Phobius"/>
    </source>
</evidence>
<comment type="caution">
    <text evidence="8">The sequence shown here is derived from an EMBL/GenBank/DDBJ whole genome shotgun (WGS) entry which is preliminary data.</text>
</comment>
<feature type="transmembrane region" description="Helical" evidence="6">
    <location>
        <begin position="272"/>
        <end position="296"/>
    </location>
</feature>
<dbReference type="PRINTS" id="PR00237">
    <property type="entry name" value="GPCRRHODOPSN"/>
</dbReference>
<dbReference type="Gene3D" id="1.20.1070.10">
    <property type="entry name" value="Rhodopsin 7-helix transmembrane proteins"/>
    <property type="match status" value="1"/>
</dbReference>
<feature type="transmembrane region" description="Helical" evidence="6">
    <location>
        <begin position="243"/>
        <end position="266"/>
    </location>
</feature>
<organism evidence="8 9">
    <name type="scientific">Pocillopora meandrina</name>
    <dbReference type="NCBI Taxonomy" id="46732"/>
    <lineage>
        <taxon>Eukaryota</taxon>
        <taxon>Metazoa</taxon>
        <taxon>Cnidaria</taxon>
        <taxon>Anthozoa</taxon>
        <taxon>Hexacorallia</taxon>
        <taxon>Scleractinia</taxon>
        <taxon>Astrocoeniina</taxon>
        <taxon>Pocilloporidae</taxon>
        <taxon>Pocillopora</taxon>
    </lineage>
</organism>
<keyword evidence="3 6" id="KW-0812">Transmembrane</keyword>
<evidence type="ECO:0000256" key="4">
    <source>
        <dbReference type="ARBA" id="ARBA00022989"/>
    </source>
</evidence>
<dbReference type="CDD" id="cd00637">
    <property type="entry name" value="7tm_classA_rhodopsin-like"/>
    <property type="match status" value="1"/>
</dbReference>
<proteinExistence type="predicted"/>
<dbReference type="AlphaFoldDB" id="A0AAU9XRU5"/>
<dbReference type="Proteomes" id="UP001159428">
    <property type="component" value="Unassembled WGS sequence"/>
</dbReference>
<dbReference type="Pfam" id="PF00001">
    <property type="entry name" value="7tm_1"/>
    <property type="match status" value="2"/>
</dbReference>
<dbReference type="PROSITE" id="PS50262">
    <property type="entry name" value="G_PROTEIN_RECEP_F1_2"/>
    <property type="match status" value="1"/>
</dbReference>
<dbReference type="EMBL" id="CALNXJ010000059">
    <property type="protein sequence ID" value="CAH3155875.1"/>
    <property type="molecule type" value="Genomic_DNA"/>
</dbReference>
<protein>
    <recommendedName>
        <fullName evidence="7">G-protein coupled receptors family 1 profile domain-containing protein</fullName>
    </recommendedName>
</protein>
<dbReference type="GO" id="GO:0004930">
    <property type="term" value="F:G protein-coupled receptor activity"/>
    <property type="evidence" value="ECO:0007669"/>
    <property type="project" value="InterPro"/>
</dbReference>
<keyword evidence="5 6" id="KW-0472">Membrane</keyword>
<feature type="transmembrane region" description="Helical" evidence="6">
    <location>
        <begin position="158"/>
        <end position="178"/>
    </location>
</feature>